<protein>
    <submittedName>
        <fullName evidence="1">Uncharacterized protein</fullName>
    </submittedName>
</protein>
<proteinExistence type="predicted"/>
<dbReference type="RefSeq" id="WP_203695649.1">
    <property type="nucleotide sequence ID" value="NZ_BAAALC010000010.1"/>
</dbReference>
<reference evidence="1 2" key="1">
    <citation type="submission" date="2021-01" db="EMBL/GenBank/DDBJ databases">
        <title>Whole genome shotgun sequence of Catellatospora coxensis NBRC 107359.</title>
        <authorList>
            <person name="Komaki H."/>
            <person name="Tamura T."/>
        </authorList>
    </citation>
    <scope>NUCLEOTIDE SEQUENCE [LARGE SCALE GENOMIC DNA]</scope>
    <source>
        <strain evidence="1 2">NBRC 107359</strain>
    </source>
</reference>
<name>A0A8J3PA09_9ACTN</name>
<keyword evidence="2" id="KW-1185">Reference proteome</keyword>
<comment type="caution">
    <text evidence="1">The sequence shown here is derived from an EMBL/GenBank/DDBJ whole genome shotgun (WGS) entry which is preliminary data.</text>
</comment>
<gene>
    <name evidence="1" type="ORF">Cco03nite_57790</name>
</gene>
<dbReference type="EMBL" id="BONI01000058">
    <property type="protein sequence ID" value="GIG09079.1"/>
    <property type="molecule type" value="Genomic_DNA"/>
</dbReference>
<evidence type="ECO:0000313" key="1">
    <source>
        <dbReference type="EMBL" id="GIG09079.1"/>
    </source>
</evidence>
<accession>A0A8J3PA09</accession>
<sequence>MTDSRQTDLITAFAAVIDPLVRRILTAADLPAVCDLVDEVRWQCTQSPYFEDMWGAGELNAIWGELDDILDRWPVDYGPQTETIALREFRRAAEEWLAMPRTEDGIRNYVHRWRTRLNERFQGYS</sequence>
<evidence type="ECO:0000313" key="2">
    <source>
        <dbReference type="Proteomes" id="UP000630887"/>
    </source>
</evidence>
<dbReference type="AlphaFoldDB" id="A0A8J3PA09"/>
<organism evidence="1 2">
    <name type="scientific">Catellatospora coxensis</name>
    <dbReference type="NCBI Taxonomy" id="310354"/>
    <lineage>
        <taxon>Bacteria</taxon>
        <taxon>Bacillati</taxon>
        <taxon>Actinomycetota</taxon>
        <taxon>Actinomycetes</taxon>
        <taxon>Micromonosporales</taxon>
        <taxon>Micromonosporaceae</taxon>
        <taxon>Catellatospora</taxon>
    </lineage>
</organism>
<dbReference type="Proteomes" id="UP000630887">
    <property type="component" value="Unassembled WGS sequence"/>
</dbReference>